<keyword evidence="3 10" id="KW-0662">Pyridine nucleotide biosynthesis</keyword>
<dbReference type="InterPro" id="IPR014729">
    <property type="entry name" value="Rossmann-like_a/b/a_fold"/>
</dbReference>
<keyword evidence="7 10" id="KW-0067">ATP-binding</keyword>
<dbReference type="Pfam" id="PF01467">
    <property type="entry name" value="CTP_transf_like"/>
    <property type="match status" value="1"/>
</dbReference>
<dbReference type="HAMAP" id="MF_00244">
    <property type="entry name" value="NaMN_adenylyltr"/>
    <property type="match status" value="1"/>
</dbReference>
<dbReference type="Proteomes" id="UP000222056">
    <property type="component" value="Unassembled WGS sequence"/>
</dbReference>
<comment type="similarity">
    <text evidence="10">Belongs to the NadD family.</text>
</comment>
<dbReference type="GO" id="GO:0005524">
    <property type="term" value="F:ATP binding"/>
    <property type="evidence" value="ECO:0007669"/>
    <property type="project" value="UniProtKB-KW"/>
</dbReference>
<evidence type="ECO:0000313" key="12">
    <source>
        <dbReference type="EMBL" id="SEH13947.1"/>
    </source>
</evidence>
<dbReference type="NCBIfam" id="TIGR00482">
    <property type="entry name" value="nicotinate (nicotinamide) nucleotide adenylyltransferase"/>
    <property type="match status" value="1"/>
</dbReference>
<comment type="pathway">
    <text evidence="2 10">Cofactor biosynthesis; NAD(+) biosynthesis; deamido-NAD(+) from nicotinate D-ribonucleotide: step 1/1.</text>
</comment>
<dbReference type="UniPathway" id="UPA00253">
    <property type="reaction ID" value="UER00332"/>
</dbReference>
<evidence type="ECO:0000256" key="6">
    <source>
        <dbReference type="ARBA" id="ARBA00022741"/>
    </source>
</evidence>
<keyword evidence="5 10" id="KW-0548">Nucleotidyltransferase</keyword>
<keyword evidence="8 10" id="KW-0520">NAD</keyword>
<dbReference type="NCBIfam" id="TIGR00125">
    <property type="entry name" value="cyt_tran_rel"/>
    <property type="match status" value="1"/>
</dbReference>
<evidence type="ECO:0000256" key="1">
    <source>
        <dbReference type="ARBA" id="ARBA00002324"/>
    </source>
</evidence>
<dbReference type="EMBL" id="FNWJ01000002">
    <property type="protein sequence ID" value="SEH13947.1"/>
    <property type="molecule type" value="Genomic_DNA"/>
</dbReference>
<evidence type="ECO:0000256" key="3">
    <source>
        <dbReference type="ARBA" id="ARBA00022642"/>
    </source>
</evidence>
<dbReference type="RefSeq" id="WP_093117675.1">
    <property type="nucleotide sequence ID" value="NZ_FNWJ01000002.1"/>
</dbReference>
<protein>
    <recommendedName>
        <fullName evidence="10">Probable nicotinate-nucleotide adenylyltransferase</fullName>
        <ecNumber evidence="10">2.7.7.18</ecNumber>
    </recommendedName>
    <alternativeName>
        <fullName evidence="10">Deamido-NAD(+) diphosphorylase</fullName>
    </alternativeName>
    <alternativeName>
        <fullName evidence="10">Deamido-NAD(+) pyrophosphorylase</fullName>
    </alternativeName>
    <alternativeName>
        <fullName evidence="10">Nicotinate mononucleotide adenylyltransferase</fullName>
        <shortName evidence="10">NaMN adenylyltransferase</shortName>
    </alternativeName>
</protein>
<dbReference type="PANTHER" id="PTHR39321">
    <property type="entry name" value="NICOTINATE-NUCLEOTIDE ADENYLYLTRANSFERASE-RELATED"/>
    <property type="match status" value="1"/>
</dbReference>
<dbReference type="SUPFAM" id="SSF52374">
    <property type="entry name" value="Nucleotidylyl transferase"/>
    <property type="match status" value="1"/>
</dbReference>
<name>A0A1H6FSY5_THEAL</name>
<dbReference type="NCBIfam" id="NF000840">
    <property type="entry name" value="PRK00071.1-3"/>
    <property type="match status" value="1"/>
</dbReference>
<evidence type="ECO:0000256" key="7">
    <source>
        <dbReference type="ARBA" id="ARBA00022840"/>
    </source>
</evidence>
<comment type="function">
    <text evidence="1 10">Catalyzes the reversible adenylation of nicotinate mononucleotide (NaMN) to nicotinic acid adenine dinucleotide (NaAD).</text>
</comment>
<dbReference type="EC" id="2.7.7.18" evidence="10"/>
<dbReference type="AlphaFoldDB" id="A0A1H6FSY5"/>
<evidence type="ECO:0000259" key="11">
    <source>
        <dbReference type="Pfam" id="PF01467"/>
    </source>
</evidence>
<evidence type="ECO:0000313" key="13">
    <source>
        <dbReference type="Proteomes" id="UP000222056"/>
    </source>
</evidence>
<dbReference type="Gene3D" id="3.40.50.620">
    <property type="entry name" value="HUPs"/>
    <property type="match status" value="1"/>
</dbReference>
<organism evidence="12 13">
    <name type="scientific">Thermoleophilum album</name>
    <dbReference type="NCBI Taxonomy" id="29539"/>
    <lineage>
        <taxon>Bacteria</taxon>
        <taxon>Bacillati</taxon>
        <taxon>Actinomycetota</taxon>
        <taxon>Thermoleophilia</taxon>
        <taxon>Thermoleophilales</taxon>
        <taxon>Thermoleophilaceae</taxon>
        <taxon>Thermoleophilum</taxon>
    </lineage>
</organism>
<proteinExistence type="inferred from homology"/>
<dbReference type="InterPro" id="IPR004821">
    <property type="entry name" value="Cyt_trans-like"/>
</dbReference>
<dbReference type="OrthoDB" id="5295945at2"/>
<evidence type="ECO:0000256" key="9">
    <source>
        <dbReference type="ARBA" id="ARBA00048721"/>
    </source>
</evidence>
<keyword evidence="13" id="KW-1185">Reference proteome</keyword>
<feature type="domain" description="Cytidyltransferase-like" evidence="11">
    <location>
        <begin position="5"/>
        <end position="170"/>
    </location>
</feature>
<reference evidence="13" key="1">
    <citation type="submission" date="2016-10" db="EMBL/GenBank/DDBJ databases">
        <authorList>
            <person name="Varghese N."/>
            <person name="Submissions S."/>
        </authorList>
    </citation>
    <scope>NUCLEOTIDE SEQUENCE [LARGE SCALE GENOMIC DNA]</scope>
    <source>
        <strain evidence="13">ATCC 35263</strain>
    </source>
</reference>
<evidence type="ECO:0000256" key="4">
    <source>
        <dbReference type="ARBA" id="ARBA00022679"/>
    </source>
</evidence>
<accession>A0A1H6FSY5</accession>
<dbReference type="CDD" id="cd02165">
    <property type="entry name" value="NMNAT"/>
    <property type="match status" value="1"/>
</dbReference>
<dbReference type="PANTHER" id="PTHR39321:SF3">
    <property type="entry name" value="PHOSPHOPANTETHEINE ADENYLYLTRANSFERASE"/>
    <property type="match status" value="1"/>
</dbReference>
<dbReference type="InterPro" id="IPR005248">
    <property type="entry name" value="NadD/NMNAT"/>
</dbReference>
<sequence length="207" mass="23197">MKIGVLGGTFNPPHIGHLVLAQEALECFGLERVLWIPAARPPHREVESDPGPEMRAELCELATADDERFEVSRIELEREGPSYTVDTIAALRQSNPELEPFLILGGDQAASLPRWHEPERLLELAQVVVVDRTGWSRDAVAISIARLRGAERVRYFDMPRVEVSSTLVRLRIARGQSIRYLVPEAVRRKIEDANLYGAGRREVAAKS</sequence>
<keyword evidence="4 10" id="KW-0808">Transferase</keyword>
<comment type="catalytic activity">
    <reaction evidence="9 10">
        <text>nicotinate beta-D-ribonucleotide + ATP + H(+) = deamido-NAD(+) + diphosphate</text>
        <dbReference type="Rhea" id="RHEA:22860"/>
        <dbReference type="ChEBI" id="CHEBI:15378"/>
        <dbReference type="ChEBI" id="CHEBI:30616"/>
        <dbReference type="ChEBI" id="CHEBI:33019"/>
        <dbReference type="ChEBI" id="CHEBI:57502"/>
        <dbReference type="ChEBI" id="CHEBI:58437"/>
        <dbReference type="EC" id="2.7.7.18"/>
    </reaction>
</comment>
<dbReference type="STRING" id="29539.SAMN02745716_1417"/>
<dbReference type="GO" id="GO:0004515">
    <property type="term" value="F:nicotinate-nucleotide adenylyltransferase activity"/>
    <property type="evidence" value="ECO:0007669"/>
    <property type="project" value="UniProtKB-UniRule"/>
</dbReference>
<evidence type="ECO:0000256" key="5">
    <source>
        <dbReference type="ARBA" id="ARBA00022695"/>
    </source>
</evidence>
<evidence type="ECO:0000256" key="8">
    <source>
        <dbReference type="ARBA" id="ARBA00023027"/>
    </source>
</evidence>
<keyword evidence="6 10" id="KW-0547">Nucleotide-binding</keyword>
<evidence type="ECO:0000256" key="2">
    <source>
        <dbReference type="ARBA" id="ARBA00005019"/>
    </source>
</evidence>
<evidence type="ECO:0000256" key="10">
    <source>
        <dbReference type="HAMAP-Rule" id="MF_00244"/>
    </source>
</evidence>
<dbReference type="GO" id="GO:0009435">
    <property type="term" value="P:NAD+ biosynthetic process"/>
    <property type="evidence" value="ECO:0007669"/>
    <property type="project" value="UniProtKB-UniRule"/>
</dbReference>
<gene>
    <name evidence="10" type="primary">nadD</name>
    <name evidence="12" type="ORF">SAMN02745716_1417</name>
</gene>